<reference evidence="4 5" key="1">
    <citation type="submission" date="2024-06" db="EMBL/GenBank/DDBJ databases">
        <title>Genomic Encyclopedia of Type Strains, Phase IV (KMG-IV): sequencing the most valuable type-strain genomes for metagenomic binning, comparative biology and taxonomic classification.</title>
        <authorList>
            <person name="Goeker M."/>
        </authorList>
    </citation>
    <scope>NUCLEOTIDE SEQUENCE [LARGE SCALE GENOMIC DNA]</scope>
    <source>
        <strain evidence="4 5">DSM 29388</strain>
    </source>
</reference>
<dbReference type="PANTHER" id="PTHR11358">
    <property type="entry name" value="ARGINASE/AGMATINASE"/>
    <property type="match status" value="1"/>
</dbReference>
<dbReference type="PANTHER" id="PTHR11358:SF26">
    <property type="entry name" value="GUANIDINO ACID HYDROLASE, MITOCHONDRIAL"/>
    <property type="match status" value="1"/>
</dbReference>
<proteinExistence type="inferred from homology"/>
<evidence type="ECO:0000256" key="2">
    <source>
        <dbReference type="ARBA" id="ARBA00022801"/>
    </source>
</evidence>
<protein>
    <submittedName>
        <fullName evidence="4">Agmatinase</fullName>
        <ecNumber evidence="4">3.5.3.11</ecNumber>
    </submittedName>
</protein>
<dbReference type="RefSeq" id="WP_354506410.1">
    <property type="nucleotide sequence ID" value="NZ_JBEPMO010000002.1"/>
</dbReference>
<dbReference type="Pfam" id="PF00491">
    <property type="entry name" value="Arginase"/>
    <property type="match status" value="1"/>
</dbReference>
<evidence type="ECO:0000256" key="3">
    <source>
        <dbReference type="PROSITE-ProRule" id="PRU00742"/>
    </source>
</evidence>
<evidence type="ECO:0000313" key="5">
    <source>
        <dbReference type="Proteomes" id="UP001549146"/>
    </source>
</evidence>
<accession>A0ABV2LQH6</accession>
<dbReference type="CDD" id="cd11593">
    <property type="entry name" value="Agmatinase-like_2"/>
    <property type="match status" value="1"/>
</dbReference>
<dbReference type="SUPFAM" id="SSF52768">
    <property type="entry name" value="Arginase/deacetylase"/>
    <property type="match status" value="1"/>
</dbReference>
<dbReference type="InterPro" id="IPR023696">
    <property type="entry name" value="Ureohydrolase_dom_sf"/>
</dbReference>
<evidence type="ECO:0000313" key="4">
    <source>
        <dbReference type="EMBL" id="MET3730830.1"/>
    </source>
</evidence>
<keyword evidence="2 4" id="KW-0378">Hydrolase</keyword>
<evidence type="ECO:0000256" key="1">
    <source>
        <dbReference type="ARBA" id="ARBA00022723"/>
    </source>
</evidence>
<keyword evidence="1" id="KW-0479">Metal-binding</keyword>
<dbReference type="InterPro" id="IPR006035">
    <property type="entry name" value="Ureohydrolase"/>
</dbReference>
<dbReference type="Proteomes" id="UP001549146">
    <property type="component" value="Unassembled WGS sequence"/>
</dbReference>
<gene>
    <name evidence="4" type="ORF">ABID46_000389</name>
</gene>
<name>A0ABV2LQH6_9FLAO</name>
<keyword evidence="5" id="KW-1185">Reference proteome</keyword>
<comment type="caution">
    <text evidence="4">The sequence shown here is derived from an EMBL/GenBank/DDBJ whole genome shotgun (WGS) entry which is preliminary data.</text>
</comment>
<dbReference type="PROSITE" id="PS51409">
    <property type="entry name" value="ARGINASE_2"/>
    <property type="match status" value="1"/>
</dbReference>
<dbReference type="EC" id="3.5.3.11" evidence="4"/>
<dbReference type="GO" id="GO:0008783">
    <property type="term" value="F:agmatinase activity"/>
    <property type="evidence" value="ECO:0007669"/>
    <property type="project" value="UniProtKB-EC"/>
</dbReference>
<organism evidence="4 5">
    <name type="scientific">Moheibacter stercoris</name>
    <dbReference type="NCBI Taxonomy" id="1628251"/>
    <lineage>
        <taxon>Bacteria</taxon>
        <taxon>Pseudomonadati</taxon>
        <taxon>Bacteroidota</taxon>
        <taxon>Flavobacteriia</taxon>
        <taxon>Flavobacteriales</taxon>
        <taxon>Weeksellaceae</taxon>
        <taxon>Moheibacter</taxon>
    </lineage>
</organism>
<dbReference type="EMBL" id="JBEPMO010000002">
    <property type="protein sequence ID" value="MET3730830.1"/>
    <property type="molecule type" value="Genomic_DNA"/>
</dbReference>
<comment type="similarity">
    <text evidence="3">Belongs to the arginase family.</text>
</comment>
<dbReference type="PRINTS" id="PR00116">
    <property type="entry name" value="ARGINASE"/>
</dbReference>
<sequence>MTKQEILENFDPNQPGLSDATLYGLPFPAELSDIIIVPAPWEVTVSYGSGASDGVDAVFDASFQVDLLQQEFPDLWKLGIYLDQDIPDWKSKSDELKAKAQPIIEALENGEDVNNHPELLQDLQTINQACSQFNEEVKERVLHWMNQDKLVGFLGGDHSTPLGYYQALATKHENFGILHLDAHMDLRNAYEGFTYSHASIMYNALQIPQIGNLVQVGIRDFCEQEVEVVKNSNQKVRVFTDSDVKSMEYGGQTWEEICTMIINELPQKVHISFDIDGLYQWYCPTTGTPVPGGLAYEKAVYLLSKLNEFGKEIVGFDLVEIAPGETDWDGNVGARLLFHLCGVFAKSNGRHVGEKIDFKNL</sequence>
<dbReference type="Gene3D" id="3.40.800.10">
    <property type="entry name" value="Ureohydrolase domain"/>
    <property type="match status" value="1"/>
</dbReference>